<dbReference type="AlphaFoldDB" id="A0A6J4L301"/>
<reference evidence="2" key="1">
    <citation type="submission" date="2020-02" db="EMBL/GenBank/DDBJ databases">
        <authorList>
            <person name="Meier V. D."/>
        </authorList>
    </citation>
    <scope>NUCLEOTIDE SEQUENCE</scope>
    <source>
        <strain evidence="2">AVDCRST_MAG11</strain>
    </source>
</reference>
<feature type="compositionally biased region" description="Basic residues" evidence="1">
    <location>
        <begin position="1"/>
        <end position="14"/>
    </location>
</feature>
<evidence type="ECO:0000256" key="1">
    <source>
        <dbReference type="SAM" id="MobiDB-lite"/>
    </source>
</evidence>
<name>A0A6J4L301_9BACT</name>
<proteinExistence type="predicted"/>
<evidence type="ECO:0000313" key="2">
    <source>
        <dbReference type="EMBL" id="CAA9321127.1"/>
    </source>
</evidence>
<sequence length="118" mass="12428">DPTARARAHPRHARPHDPQDALLGADARPRRAPLDRAGHPRAAPDRGRRALPGAAPDGTEGVARGGVGIHRRGAQGQVLPPQPPRPRAAHRGALAMGALHPRRRPRDHRAAPGRGAGV</sequence>
<feature type="non-terminal residue" evidence="2">
    <location>
        <position position="118"/>
    </location>
</feature>
<dbReference type="EMBL" id="CADCTU010000474">
    <property type="protein sequence ID" value="CAA9321127.1"/>
    <property type="molecule type" value="Genomic_DNA"/>
</dbReference>
<feature type="compositionally biased region" description="Basic and acidic residues" evidence="1">
    <location>
        <begin position="27"/>
        <end position="48"/>
    </location>
</feature>
<organism evidence="2">
    <name type="scientific">uncultured Gemmatimonadaceae bacterium</name>
    <dbReference type="NCBI Taxonomy" id="246130"/>
    <lineage>
        <taxon>Bacteria</taxon>
        <taxon>Pseudomonadati</taxon>
        <taxon>Gemmatimonadota</taxon>
        <taxon>Gemmatimonadia</taxon>
        <taxon>Gemmatimonadales</taxon>
        <taxon>Gemmatimonadaceae</taxon>
        <taxon>environmental samples</taxon>
    </lineage>
</organism>
<gene>
    <name evidence="2" type="ORF">AVDCRST_MAG11-2005</name>
</gene>
<accession>A0A6J4L301</accession>
<feature type="non-terminal residue" evidence="2">
    <location>
        <position position="1"/>
    </location>
</feature>
<feature type="region of interest" description="Disordered" evidence="1">
    <location>
        <begin position="1"/>
        <end position="118"/>
    </location>
</feature>
<protein>
    <submittedName>
        <fullName evidence="2">Transcriptional regulator, PadR family</fullName>
    </submittedName>
</protein>